<evidence type="ECO:0000256" key="2">
    <source>
        <dbReference type="ARBA" id="ARBA00023002"/>
    </source>
</evidence>
<dbReference type="RefSeq" id="WP_246911806.1">
    <property type="nucleotide sequence ID" value="NZ_JALJRB010000020.1"/>
</dbReference>
<keyword evidence="3" id="KW-0408">Iron</keyword>
<gene>
    <name evidence="6" type="ORF">MRX98_15720</name>
</gene>
<evidence type="ECO:0000313" key="6">
    <source>
        <dbReference type="EMBL" id="MCJ8502031.1"/>
    </source>
</evidence>
<dbReference type="GO" id="GO:0051536">
    <property type="term" value="F:iron-sulfur cluster binding"/>
    <property type="evidence" value="ECO:0007669"/>
    <property type="project" value="UniProtKB-KW"/>
</dbReference>
<name>A0AA41R6W4_9BACT</name>
<dbReference type="Pfam" id="PF02662">
    <property type="entry name" value="FlpD"/>
    <property type="match status" value="1"/>
</dbReference>
<keyword evidence="1" id="KW-0479">Metal-binding</keyword>
<dbReference type="GO" id="GO:0046872">
    <property type="term" value="F:metal ion binding"/>
    <property type="evidence" value="ECO:0007669"/>
    <property type="project" value="UniProtKB-KW"/>
</dbReference>
<proteinExistence type="predicted"/>
<organism evidence="6 7">
    <name type="scientific">Desulfatitalea alkaliphila</name>
    <dbReference type="NCBI Taxonomy" id="2929485"/>
    <lineage>
        <taxon>Bacteria</taxon>
        <taxon>Pseudomonadati</taxon>
        <taxon>Thermodesulfobacteriota</taxon>
        <taxon>Desulfobacteria</taxon>
        <taxon>Desulfobacterales</taxon>
        <taxon>Desulfosarcinaceae</taxon>
        <taxon>Desulfatitalea</taxon>
    </lineage>
</organism>
<reference evidence="6" key="1">
    <citation type="submission" date="2022-04" db="EMBL/GenBank/DDBJ databases">
        <title>Desulfatitalea alkaliphila sp. nov., a novel anaerobic sulfate-reducing bacterium isolated from terrestrial mud volcano, Taman Peninsula, Russia.</title>
        <authorList>
            <person name="Khomyakova M.A."/>
            <person name="Merkel A.Y."/>
            <person name="Slobodkin A.I."/>
        </authorList>
    </citation>
    <scope>NUCLEOTIDE SEQUENCE</scope>
    <source>
        <strain evidence="6">M08but</strain>
    </source>
</reference>
<feature type="domain" description="F420-non-reducing hydrogenase iron-sulfur subunit D" evidence="5">
    <location>
        <begin position="8"/>
        <end position="124"/>
    </location>
</feature>
<comment type="caution">
    <text evidence="6">The sequence shown here is derived from an EMBL/GenBank/DDBJ whole genome shotgun (WGS) entry which is preliminary data.</text>
</comment>
<dbReference type="InterPro" id="IPR003813">
    <property type="entry name" value="MvhD/FlpD"/>
</dbReference>
<dbReference type="GO" id="GO:0016491">
    <property type="term" value="F:oxidoreductase activity"/>
    <property type="evidence" value="ECO:0007669"/>
    <property type="project" value="UniProtKB-KW"/>
</dbReference>
<sequence>MNKYAPEIAVFACNWSSANDEQADCNPYGPVVRTMCSARVEPVFVLKALMAGADGVMVIGCNPGDCHYKRGSYKTFRRMALLKRMLEQFGIAPERLRVEWLPGEDHPGMQAAVESFAEEIAWMGPFPRQLQQVA</sequence>
<evidence type="ECO:0000256" key="4">
    <source>
        <dbReference type="ARBA" id="ARBA00023014"/>
    </source>
</evidence>
<evidence type="ECO:0000256" key="3">
    <source>
        <dbReference type="ARBA" id="ARBA00023004"/>
    </source>
</evidence>
<evidence type="ECO:0000259" key="5">
    <source>
        <dbReference type="Pfam" id="PF02662"/>
    </source>
</evidence>
<accession>A0AA41R6W4</accession>
<evidence type="ECO:0000256" key="1">
    <source>
        <dbReference type="ARBA" id="ARBA00022723"/>
    </source>
</evidence>
<evidence type="ECO:0000313" key="7">
    <source>
        <dbReference type="Proteomes" id="UP001165427"/>
    </source>
</evidence>
<dbReference type="AlphaFoldDB" id="A0AA41R6W4"/>
<protein>
    <submittedName>
        <fullName evidence="6">Hydrogenase iron-sulfur subunit</fullName>
    </submittedName>
</protein>
<keyword evidence="2" id="KW-0560">Oxidoreductase</keyword>
<keyword evidence="7" id="KW-1185">Reference proteome</keyword>
<keyword evidence="4" id="KW-0411">Iron-sulfur</keyword>
<dbReference type="EMBL" id="JALJRB010000020">
    <property type="protein sequence ID" value="MCJ8502031.1"/>
    <property type="molecule type" value="Genomic_DNA"/>
</dbReference>
<dbReference type="Proteomes" id="UP001165427">
    <property type="component" value="Unassembled WGS sequence"/>
</dbReference>